<dbReference type="GO" id="GO:0005507">
    <property type="term" value="F:copper ion binding"/>
    <property type="evidence" value="ECO:0007669"/>
    <property type="project" value="InterPro"/>
</dbReference>
<keyword evidence="16" id="KW-1185">Reference proteome</keyword>
<evidence type="ECO:0000259" key="12">
    <source>
        <dbReference type="Pfam" id="PF01179"/>
    </source>
</evidence>
<evidence type="ECO:0000256" key="2">
    <source>
        <dbReference type="ARBA" id="ARBA00007983"/>
    </source>
</evidence>
<keyword evidence="8" id="KW-1015">Disulfide bond</keyword>
<comment type="similarity">
    <text evidence="2 11">Belongs to the copper/topaquinone oxidase family.</text>
</comment>
<dbReference type="NCBIfam" id="NF008559">
    <property type="entry name" value="PRK11504.1"/>
    <property type="match status" value="1"/>
</dbReference>
<evidence type="ECO:0000259" key="14">
    <source>
        <dbReference type="Pfam" id="PF21994"/>
    </source>
</evidence>
<evidence type="ECO:0000256" key="7">
    <source>
        <dbReference type="ARBA" id="ARBA00023008"/>
    </source>
</evidence>
<dbReference type="InterPro" id="IPR016182">
    <property type="entry name" value="Cu_amine_oxidase_N-reg"/>
</dbReference>
<dbReference type="GO" id="GO:0008131">
    <property type="term" value="F:primary methylamine oxidase activity"/>
    <property type="evidence" value="ECO:0007669"/>
    <property type="project" value="InterPro"/>
</dbReference>
<keyword evidence="5 9" id="KW-0801">TPQ</keyword>
<dbReference type="PROSITE" id="PS01165">
    <property type="entry name" value="COPPER_AMINE_OXID_2"/>
    <property type="match status" value="1"/>
</dbReference>
<dbReference type="Gene3D" id="3.10.450.40">
    <property type="match status" value="2"/>
</dbReference>
<feature type="active site" description="Schiff-base intermediate with substrate; via topaquinone" evidence="9">
    <location>
        <position position="390"/>
    </location>
</feature>
<proteinExistence type="inferred from homology"/>
<evidence type="ECO:0000256" key="10">
    <source>
        <dbReference type="PIRSR" id="PIRSR600269-51"/>
    </source>
</evidence>
<dbReference type="InterPro" id="IPR015802">
    <property type="entry name" value="Cu_amine_oxidase_N3"/>
</dbReference>
<dbReference type="FunFam" id="2.70.98.20:FF:000001">
    <property type="entry name" value="Amine oxidase"/>
    <property type="match status" value="1"/>
</dbReference>
<organism evidence="15 16">
    <name type="scientific">Ktedonosporobacter rubrisoli</name>
    <dbReference type="NCBI Taxonomy" id="2509675"/>
    <lineage>
        <taxon>Bacteria</taxon>
        <taxon>Bacillati</taxon>
        <taxon>Chloroflexota</taxon>
        <taxon>Ktedonobacteria</taxon>
        <taxon>Ktedonobacterales</taxon>
        <taxon>Ktedonosporobacteraceae</taxon>
        <taxon>Ktedonosporobacter</taxon>
    </lineage>
</organism>
<dbReference type="KEGG" id="kbs:EPA93_09135"/>
<evidence type="ECO:0000256" key="8">
    <source>
        <dbReference type="ARBA" id="ARBA00023157"/>
    </source>
</evidence>
<dbReference type="SUPFAM" id="SSF49998">
    <property type="entry name" value="Amine oxidase catalytic domain"/>
    <property type="match status" value="1"/>
</dbReference>
<evidence type="ECO:0000313" key="15">
    <source>
        <dbReference type="EMBL" id="QBD76163.1"/>
    </source>
</evidence>
<dbReference type="GO" id="GO:0048038">
    <property type="term" value="F:quinone binding"/>
    <property type="evidence" value="ECO:0007669"/>
    <property type="project" value="InterPro"/>
</dbReference>
<evidence type="ECO:0000256" key="5">
    <source>
        <dbReference type="ARBA" id="ARBA00022772"/>
    </source>
</evidence>
<dbReference type="AlphaFoldDB" id="A0A4P6JM38"/>
<feature type="domain" description="Copper amine oxidase N3-terminal" evidence="13">
    <location>
        <begin position="106"/>
        <end position="209"/>
    </location>
</feature>
<dbReference type="Gene3D" id="2.70.98.20">
    <property type="entry name" value="Copper amine oxidase, catalytic domain"/>
    <property type="match status" value="1"/>
</dbReference>
<feature type="domain" description="AGAO-like N2" evidence="14">
    <location>
        <begin position="20"/>
        <end position="97"/>
    </location>
</feature>
<dbReference type="InterPro" id="IPR015798">
    <property type="entry name" value="Cu_amine_oxidase_C"/>
</dbReference>
<dbReference type="RefSeq" id="WP_129886758.1">
    <property type="nucleotide sequence ID" value="NZ_CP035758.1"/>
</dbReference>
<keyword evidence="6 11" id="KW-0560">Oxidoreductase</keyword>
<dbReference type="Pfam" id="PF02728">
    <property type="entry name" value="Cu_amine_oxidN3"/>
    <property type="match status" value="1"/>
</dbReference>
<dbReference type="EC" id="1.4.3.-" evidence="11"/>
<dbReference type="Proteomes" id="UP000290365">
    <property type="component" value="Chromosome"/>
</dbReference>
<dbReference type="EMBL" id="CP035758">
    <property type="protein sequence ID" value="QBD76163.1"/>
    <property type="molecule type" value="Genomic_DNA"/>
</dbReference>
<dbReference type="InterPro" id="IPR054157">
    <property type="entry name" value="AGAO-like_N2"/>
</dbReference>
<dbReference type="OrthoDB" id="9772590at2"/>
<dbReference type="PANTHER" id="PTHR10638:SF41">
    <property type="entry name" value="AMINE OXIDASE"/>
    <property type="match status" value="1"/>
</dbReference>
<evidence type="ECO:0000256" key="11">
    <source>
        <dbReference type="RuleBase" id="RU000672"/>
    </source>
</evidence>
<keyword evidence="7 11" id="KW-0186">Copper</keyword>
<keyword evidence="4 11" id="KW-0479">Metal-binding</keyword>
<comment type="cofactor">
    <cofactor evidence="1">
        <name>Cu cation</name>
        <dbReference type="ChEBI" id="CHEBI:23378"/>
    </cofactor>
</comment>
<evidence type="ECO:0000256" key="1">
    <source>
        <dbReference type="ARBA" id="ARBA00001935"/>
    </source>
</evidence>
<dbReference type="Pfam" id="PF01179">
    <property type="entry name" value="Cu_amine_oxid"/>
    <property type="match status" value="1"/>
</dbReference>
<dbReference type="InterPro" id="IPR036460">
    <property type="entry name" value="Cu_amine_oxidase_C_sf"/>
</dbReference>
<sequence>MSTQVKGSPAVITHPLEPLTPEEIRTAVAMVKAERSLSELVRFVSVALYEPSKQEVQAFREGDPVVRRAFMVLLDKSEETSATYEVIVNISEGKIESWKHISGVQPSIMPEEFLACEQAVKEHPDFLAALAKRGITNLDLVYVDPWSAGNYGVAEENSRRILRTTVHTRVNPDDSQENSYAHPVEGLHALFDLTTMQVIRVDDYGVVPVPPEPGNYVNAVQPRETLKPLEIAQPEGPSFRVNGHHVEWDNWTLRLGFAPREGLILYDIGFKENGKVRPILYRAALSEMVVPYGDASPSHSRQNAFDVGEYGVGTLANALKLGCDCLGTIYYFDAHMADADGNVLTLPNAVCMHEEDYGILWKHFNFRTEHTEVRRSRRLVVSFIATVGIYEYGFFWYFYQDGSIQQETKLTGIMNVAAIAPGEEPKYGKLIAPQLYAPHHQHFFCFRLDTNVDGARNTVVEEQTVAVPEGPENPYGNAFYVQATPLRTELEAQRDIDPCRGRTWKIINPDVHNPATGEAVSYQLMAGTNVLPFAHESSSFLQRAGFTKHHVWVTPYDPEERYPAGNYPNQHKGGDGLLAWTKADRSIEHTDLVLWHTVGVHHIARPEDWPVMPVAYAGFMLRPNGFFAQSPALDVAPQAEKEHGSHCCEHE</sequence>
<feature type="modified residue" description="2',4',5'-topaquinone" evidence="10">
    <location>
        <position position="390"/>
    </location>
</feature>
<evidence type="ECO:0000259" key="13">
    <source>
        <dbReference type="Pfam" id="PF02728"/>
    </source>
</evidence>
<dbReference type="SUPFAM" id="SSF54416">
    <property type="entry name" value="Amine oxidase N-terminal region"/>
    <property type="match status" value="2"/>
</dbReference>
<evidence type="ECO:0000256" key="4">
    <source>
        <dbReference type="ARBA" id="ARBA00022723"/>
    </source>
</evidence>
<evidence type="ECO:0000313" key="16">
    <source>
        <dbReference type="Proteomes" id="UP000290365"/>
    </source>
</evidence>
<protein>
    <recommendedName>
        <fullName evidence="11">Amine oxidase</fullName>
        <ecNumber evidence="11">1.4.3.-</ecNumber>
    </recommendedName>
</protein>
<dbReference type="PANTHER" id="PTHR10638">
    <property type="entry name" value="COPPER AMINE OXIDASE"/>
    <property type="match status" value="1"/>
</dbReference>
<feature type="active site" description="Proton acceptor" evidence="9">
    <location>
        <position position="306"/>
    </location>
</feature>
<evidence type="ECO:0000256" key="6">
    <source>
        <dbReference type="ARBA" id="ARBA00023002"/>
    </source>
</evidence>
<comment type="PTM">
    <text evidence="10 11">Topaquinone (TPQ) is generated by copper-dependent autoxidation of a specific tyrosyl residue.</text>
</comment>
<evidence type="ECO:0000256" key="3">
    <source>
        <dbReference type="ARBA" id="ARBA00011738"/>
    </source>
</evidence>
<dbReference type="GO" id="GO:0009308">
    <property type="term" value="P:amine metabolic process"/>
    <property type="evidence" value="ECO:0007669"/>
    <property type="project" value="UniProtKB-UniRule"/>
</dbReference>
<comment type="subunit">
    <text evidence="3">Homodimer.</text>
</comment>
<comment type="cofactor">
    <cofactor evidence="11">
        <name>Cu cation</name>
        <dbReference type="ChEBI" id="CHEBI:23378"/>
    </cofactor>
    <text evidence="11">Contains 1 topaquinone per subunit.</text>
</comment>
<evidence type="ECO:0000256" key="9">
    <source>
        <dbReference type="PIRSR" id="PIRSR600269-50"/>
    </source>
</evidence>
<accession>A0A4P6JM38</accession>
<reference evidence="15 16" key="1">
    <citation type="submission" date="2019-01" db="EMBL/GenBank/DDBJ databases">
        <title>Ktedonosporobacter rubrisoli SCAWS-G2.</title>
        <authorList>
            <person name="Huang Y."/>
            <person name="Yan B."/>
        </authorList>
    </citation>
    <scope>NUCLEOTIDE SEQUENCE [LARGE SCALE GENOMIC DNA]</scope>
    <source>
        <strain evidence="15 16">SCAWS-G2</strain>
    </source>
</reference>
<dbReference type="InterPro" id="IPR049947">
    <property type="entry name" value="Cu_Am_Ox_Cu-bd"/>
</dbReference>
<name>A0A4P6JM38_KTERU</name>
<dbReference type="Pfam" id="PF21994">
    <property type="entry name" value="AGAO-like_N2"/>
    <property type="match status" value="1"/>
</dbReference>
<gene>
    <name evidence="15" type="ORF">EPA93_09135</name>
</gene>
<dbReference type="InterPro" id="IPR000269">
    <property type="entry name" value="Cu_amine_oxidase"/>
</dbReference>
<feature type="domain" description="Copper amine oxidase catalytic" evidence="12">
    <location>
        <begin position="230"/>
        <end position="633"/>
    </location>
</feature>